<evidence type="ECO:0000313" key="1">
    <source>
        <dbReference type="EMBL" id="MEN2750049.1"/>
    </source>
</evidence>
<reference evidence="1 2" key="1">
    <citation type="submission" date="2024-05" db="EMBL/GenBank/DDBJ databases">
        <authorList>
            <person name="Kim H.-Y."/>
            <person name="Kim E."/>
            <person name="Cai Y."/>
            <person name="Yang S.-M."/>
            <person name="Lee W."/>
        </authorList>
    </citation>
    <scope>NUCLEOTIDE SEQUENCE [LARGE SCALE GENOMIC DNA]</scope>
    <source>
        <strain evidence="1 2">FBL11</strain>
    </source>
</reference>
<keyword evidence="2" id="KW-1185">Reference proteome</keyword>
<evidence type="ECO:0000313" key="2">
    <source>
        <dbReference type="Proteomes" id="UP001461960"/>
    </source>
</evidence>
<organism evidence="1 2">
    <name type="scientific">Psychrobacter saeujeotis</name>
    <dbReference type="NCBI Taxonomy" id="3143436"/>
    <lineage>
        <taxon>Bacteria</taxon>
        <taxon>Pseudomonadati</taxon>
        <taxon>Pseudomonadota</taxon>
        <taxon>Gammaproteobacteria</taxon>
        <taxon>Moraxellales</taxon>
        <taxon>Moraxellaceae</taxon>
        <taxon>Psychrobacter</taxon>
    </lineage>
</organism>
<protein>
    <recommendedName>
        <fullName evidence="3">CHAP domain-containing protein</fullName>
    </recommendedName>
</protein>
<dbReference type="RefSeq" id="WP_299217882.1">
    <property type="nucleotide sequence ID" value="NZ_JBDGHN010000002.1"/>
</dbReference>
<gene>
    <name evidence="1" type="ORF">AAIR29_00240</name>
</gene>
<accession>A0ABU9X3R9</accession>
<sequence>MLLSSVITSDKTNSYKDKMSLYKASWYQVSSTQASTVKKFPVGPFFIKRTSISALLLLLSSTSYVYADSMSDLIAQKTAQPNLAVPRAKINTRSTIQRTRTNYSTVNNTSRFNAQLTPNTHAYNQLPQNTSESKSFYRYPKIQRQAPAVLPAFLSGNYDNIDSEYLPLLSSAENQSSTAAREVISTARKMALNERAIIQGGCWDYLNEVFKRAGVTRDTVHKGAYGQGPYANSNEIEIGDWLYYINHGYNGVEHSGLFVGWVDEAAKQALILSYAGENRREPARYRVYDLSNVYQIMRPII</sequence>
<evidence type="ECO:0008006" key="3">
    <source>
        <dbReference type="Google" id="ProtNLM"/>
    </source>
</evidence>
<name>A0ABU9X3R9_9GAMM</name>
<dbReference type="EMBL" id="JBDGHN010000002">
    <property type="protein sequence ID" value="MEN2750049.1"/>
    <property type="molecule type" value="Genomic_DNA"/>
</dbReference>
<comment type="caution">
    <text evidence="1">The sequence shown here is derived from an EMBL/GenBank/DDBJ whole genome shotgun (WGS) entry which is preliminary data.</text>
</comment>
<proteinExistence type="predicted"/>
<dbReference type="Proteomes" id="UP001461960">
    <property type="component" value="Unassembled WGS sequence"/>
</dbReference>